<dbReference type="GO" id="GO:0008168">
    <property type="term" value="F:methyltransferase activity"/>
    <property type="evidence" value="ECO:0007669"/>
    <property type="project" value="UniProtKB-KW"/>
</dbReference>
<dbReference type="SUPFAM" id="SSF53335">
    <property type="entry name" value="S-adenosyl-L-methionine-dependent methyltransferases"/>
    <property type="match status" value="1"/>
</dbReference>
<dbReference type="EMBL" id="JANGSQ010000064">
    <property type="protein sequence ID" value="MCW4589186.1"/>
    <property type="molecule type" value="Genomic_DNA"/>
</dbReference>
<keyword evidence="5" id="KW-0680">Restriction system</keyword>
<evidence type="ECO:0000256" key="3">
    <source>
        <dbReference type="ARBA" id="ARBA00022679"/>
    </source>
</evidence>
<dbReference type="Gene3D" id="3.40.50.150">
    <property type="entry name" value="Vaccinia Virus protein VP39"/>
    <property type="match status" value="1"/>
</dbReference>
<feature type="active site" evidence="7">
    <location>
        <position position="79"/>
    </location>
</feature>
<dbReference type="InterPro" id="IPR029063">
    <property type="entry name" value="SAM-dependent_MTases_sf"/>
</dbReference>
<name>A0ABT3K1A4_9PROT</name>
<gene>
    <name evidence="9" type="ORF">NO263_01080</name>
</gene>
<protein>
    <recommendedName>
        <fullName evidence="1">DNA (cytosine-5-)-methyltransferase</fullName>
        <ecNumber evidence="1">2.1.1.37</ecNumber>
    </recommendedName>
</protein>
<keyword evidence="10" id="KW-1185">Reference proteome</keyword>
<evidence type="ECO:0000256" key="7">
    <source>
        <dbReference type="PROSITE-ProRule" id="PRU01016"/>
    </source>
</evidence>
<keyword evidence="3 7" id="KW-0808">Transferase</keyword>
<evidence type="ECO:0000256" key="2">
    <source>
        <dbReference type="ARBA" id="ARBA00022603"/>
    </source>
</evidence>
<reference evidence="9 10" key="1">
    <citation type="submission" date="2022-07" db="EMBL/GenBank/DDBJ databases">
        <title>Genome stability of Gluconacetobacter entanii AV429.</title>
        <authorList>
            <person name="Trcek J."/>
            <person name="Cepec E."/>
        </authorList>
    </citation>
    <scope>NUCLEOTIDE SEQUENCE [LARGE SCALE GENOMIC DNA]</scope>
    <source>
        <strain evidence="9 10">AV429_2022</strain>
    </source>
</reference>
<evidence type="ECO:0000256" key="1">
    <source>
        <dbReference type="ARBA" id="ARBA00011975"/>
    </source>
</evidence>
<dbReference type="Pfam" id="PF00145">
    <property type="entry name" value="DNA_methylase"/>
    <property type="match status" value="1"/>
</dbReference>
<dbReference type="PRINTS" id="PR00105">
    <property type="entry name" value="C5METTRFRASE"/>
</dbReference>
<evidence type="ECO:0000256" key="8">
    <source>
        <dbReference type="RuleBase" id="RU000416"/>
    </source>
</evidence>
<sequence length="384" mass="42564">MRLTTVDLFAGAGGLALGMELAGFKVRAAIEVDKWAAETFQVNFKESKVFTDSVSDFSDKQIAKLLTEKPLVIVGGPPCQGFSHSNIVNRDPRDPRNSLFREFLRWVSVLRPAFFLVENVAGLLATKTAEGRPVIDVIEEEIAAIGYCSDLKLLQAARFGVPQNRERLFILGAASQQLLTRFSWPRPASLEPISLWDAISDLPESGGEGYVSPPKNAYQDLMRSDHKGNAPSFHEPMRHTARIVERFKAIGFGEGEASVDVELKPKGRNGLQGKTYAQNSRRQRPDAPCSTIVASSHTNFIHPYFHRNFTVRELMRIQSFPDHFVMKGKRAVLSRSLCLKKGLLDDMHLDQRMQVGNAVPPLLAKAVAEQLRVACIGIGLRNAA</sequence>
<evidence type="ECO:0000256" key="5">
    <source>
        <dbReference type="ARBA" id="ARBA00022747"/>
    </source>
</evidence>
<comment type="catalytic activity">
    <reaction evidence="6">
        <text>a 2'-deoxycytidine in DNA + S-adenosyl-L-methionine = a 5-methyl-2'-deoxycytidine in DNA + S-adenosyl-L-homocysteine + H(+)</text>
        <dbReference type="Rhea" id="RHEA:13681"/>
        <dbReference type="Rhea" id="RHEA-COMP:11369"/>
        <dbReference type="Rhea" id="RHEA-COMP:11370"/>
        <dbReference type="ChEBI" id="CHEBI:15378"/>
        <dbReference type="ChEBI" id="CHEBI:57856"/>
        <dbReference type="ChEBI" id="CHEBI:59789"/>
        <dbReference type="ChEBI" id="CHEBI:85452"/>
        <dbReference type="ChEBI" id="CHEBI:85454"/>
        <dbReference type="EC" id="2.1.1.37"/>
    </reaction>
</comment>
<evidence type="ECO:0000313" key="10">
    <source>
        <dbReference type="Proteomes" id="UP001526337"/>
    </source>
</evidence>
<dbReference type="InterPro" id="IPR050390">
    <property type="entry name" value="C5-Methyltransferase"/>
</dbReference>
<dbReference type="InterPro" id="IPR001525">
    <property type="entry name" value="C5_MeTfrase"/>
</dbReference>
<dbReference type="Proteomes" id="UP001526337">
    <property type="component" value="Unassembled WGS sequence"/>
</dbReference>
<dbReference type="EC" id="2.1.1.37" evidence="1"/>
<proteinExistence type="inferred from homology"/>
<comment type="similarity">
    <text evidence="7 8">Belongs to the class I-like SAM-binding methyltransferase superfamily. C5-methyltransferase family.</text>
</comment>
<organism evidence="9 10">
    <name type="scientific">Gluconacetobacter entanii</name>
    <dbReference type="NCBI Taxonomy" id="108528"/>
    <lineage>
        <taxon>Bacteria</taxon>
        <taxon>Pseudomonadati</taxon>
        <taxon>Pseudomonadota</taxon>
        <taxon>Alphaproteobacteria</taxon>
        <taxon>Acetobacterales</taxon>
        <taxon>Acetobacteraceae</taxon>
        <taxon>Gluconacetobacter</taxon>
    </lineage>
</organism>
<keyword evidence="4 7" id="KW-0949">S-adenosyl-L-methionine</keyword>
<dbReference type="Gene3D" id="3.90.120.10">
    <property type="entry name" value="DNA Methylase, subunit A, domain 2"/>
    <property type="match status" value="1"/>
</dbReference>
<evidence type="ECO:0000313" key="9">
    <source>
        <dbReference type="EMBL" id="MCW4589186.1"/>
    </source>
</evidence>
<dbReference type="PANTHER" id="PTHR10629">
    <property type="entry name" value="CYTOSINE-SPECIFIC METHYLTRANSFERASE"/>
    <property type="match status" value="1"/>
</dbReference>
<keyword evidence="2 7" id="KW-0489">Methyltransferase</keyword>
<accession>A0ABT3K1A4</accession>
<evidence type="ECO:0000256" key="6">
    <source>
        <dbReference type="ARBA" id="ARBA00047422"/>
    </source>
</evidence>
<dbReference type="NCBIfam" id="TIGR00675">
    <property type="entry name" value="dcm"/>
    <property type="match status" value="1"/>
</dbReference>
<dbReference type="GO" id="GO:0032259">
    <property type="term" value="P:methylation"/>
    <property type="evidence" value="ECO:0007669"/>
    <property type="project" value="UniProtKB-KW"/>
</dbReference>
<evidence type="ECO:0000256" key="4">
    <source>
        <dbReference type="ARBA" id="ARBA00022691"/>
    </source>
</evidence>
<dbReference type="RefSeq" id="WP_171790000.1">
    <property type="nucleotide sequence ID" value="NZ_JABJWD010000019.1"/>
</dbReference>
<comment type="caution">
    <text evidence="9">The sequence shown here is derived from an EMBL/GenBank/DDBJ whole genome shotgun (WGS) entry which is preliminary data.</text>
</comment>
<dbReference type="PROSITE" id="PS51679">
    <property type="entry name" value="SAM_MT_C5"/>
    <property type="match status" value="1"/>
</dbReference>
<dbReference type="PANTHER" id="PTHR10629:SF52">
    <property type="entry name" value="DNA (CYTOSINE-5)-METHYLTRANSFERASE 1"/>
    <property type="match status" value="1"/>
</dbReference>